<dbReference type="Proteomes" id="UP000033566">
    <property type="component" value="Chromosome"/>
</dbReference>
<dbReference type="AlphaFoldDB" id="A0A0F6QZP1"/>
<dbReference type="KEGG" id="ccj:UL81_10020"/>
<sequence>MGQDLSNEEFQSIFEGSREYISDEESPWTRMWIERMIDETRALSNAGKEMTAKRMVSSMIVSLAKIEEAARNKK</sequence>
<dbReference type="RefSeq" id="WP_035104413.1">
    <property type="nucleotide sequence ID" value="NZ_CP011311.1"/>
</dbReference>
<reference evidence="1 2" key="1">
    <citation type="journal article" date="2015" name="Genome Announc.">
        <title>Complete Genome Sequence of Corynebacterium camporealensis DSM 44610, Isolated from the Milk of a Manchega Sheep with Subclinical Mastitis.</title>
        <authorList>
            <person name="Ruckert C."/>
            <person name="Albersmeier A."/>
            <person name="Winkler A."/>
            <person name="Tauch A."/>
        </authorList>
    </citation>
    <scope>NUCLEOTIDE SEQUENCE [LARGE SCALE GENOMIC DNA]</scope>
    <source>
        <strain evidence="1 2">DSM 44610</strain>
    </source>
</reference>
<evidence type="ECO:0000313" key="2">
    <source>
        <dbReference type="Proteomes" id="UP000033566"/>
    </source>
</evidence>
<organism evidence="1 2">
    <name type="scientific">Corynebacterium camporealensis</name>
    <dbReference type="NCBI Taxonomy" id="161896"/>
    <lineage>
        <taxon>Bacteria</taxon>
        <taxon>Bacillati</taxon>
        <taxon>Actinomycetota</taxon>
        <taxon>Actinomycetes</taxon>
        <taxon>Mycobacteriales</taxon>
        <taxon>Corynebacteriaceae</taxon>
        <taxon>Corynebacterium</taxon>
    </lineage>
</organism>
<gene>
    <name evidence="1" type="ORF">UL81_10020</name>
</gene>
<dbReference type="EMBL" id="CP011311">
    <property type="protein sequence ID" value="AKE39938.1"/>
    <property type="molecule type" value="Genomic_DNA"/>
</dbReference>
<evidence type="ECO:0000313" key="1">
    <source>
        <dbReference type="EMBL" id="AKE39938.1"/>
    </source>
</evidence>
<accession>A0A0F6QZP1</accession>
<dbReference type="HOGENOM" id="CLU_2681416_0_0_11"/>
<protein>
    <submittedName>
        <fullName evidence="1">Uncharacterized protein</fullName>
    </submittedName>
</protein>
<dbReference type="STRING" id="161896.UL81_10020"/>
<keyword evidence="2" id="KW-1185">Reference proteome</keyword>
<dbReference type="OrthoDB" id="10008811at2"/>
<proteinExistence type="predicted"/>
<dbReference type="PATRIC" id="fig|161896.4.peg.1954"/>
<name>A0A0F6QZP1_9CORY</name>